<evidence type="ECO:0000256" key="2">
    <source>
        <dbReference type="ARBA" id="ARBA00023604"/>
    </source>
</evidence>
<name>A0A8E2JB81_9PEZI</name>
<dbReference type="AlphaFoldDB" id="A0A8E2JB81"/>
<gene>
    <name evidence="3" type="ORF">K432DRAFT_385628</name>
</gene>
<dbReference type="Proteomes" id="UP000250266">
    <property type="component" value="Unassembled WGS sequence"/>
</dbReference>
<accession>A0A8E2JB81</accession>
<dbReference type="EMBL" id="KV745235">
    <property type="protein sequence ID" value="OCK76184.1"/>
    <property type="molecule type" value="Genomic_DNA"/>
</dbReference>
<comment type="similarity">
    <text evidence="2">Belongs to the asaB hydroxylase/desaturase family.</text>
</comment>
<dbReference type="PANTHER" id="PTHR34598">
    <property type="entry name" value="BLL6449 PROTEIN"/>
    <property type="match status" value="1"/>
</dbReference>
<evidence type="ECO:0000313" key="4">
    <source>
        <dbReference type="Proteomes" id="UP000250266"/>
    </source>
</evidence>
<dbReference type="NCBIfam" id="NF041278">
    <property type="entry name" value="CmcJ_NvfI_EfuI"/>
    <property type="match status" value="1"/>
</dbReference>
<reference evidence="3 4" key="1">
    <citation type="journal article" date="2016" name="Nat. Commun.">
        <title>Ectomycorrhizal ecology is imprinted in the genome of the dominant symbiotic fungus Cenococcum geophilum.</title>
        <authorList>
            <consortium name="DOE Joint Genome Institute"/>
            <person name="Peter M."/>
            <person name="Kohler A."/>
            <person name="Ohm R.A."/>
            <person name="Kuo A."/>
            <person name="Krutzmann J."/>
            <person name="Morin E."/>
            <person name="Arend M."/>
            <person name="Barry K.W."/>
            <person name="Binder M."/>
            <person name="Choi C."/>
            <person name="Clum A."/>
            <person name="Copeland A."/>
            <person name="Grisel N."/>
            <person name="Haridas S."/>
            <person name="Kipfer T."/>
            <person name="LaButti K."/>
            <person name="Lindquist E."/>
            <person name="Lipzen A."/>
            <person name="Maire R."/>
            <person name="Meier B."/>
            <person name="Mihaltcheva S."/>
            <person name="Molinier V."/>
            <person name="Murat C."/>
            <person name="Poggeler S."/>
            <person name="Quandt C.A."/>
            <person name="Sperisen C."/>
            <person name="Tritt A."/>
            <person name="Tisserant E."/>
            <person name="Crous P.W."/>
            <person name="Henrissat B."/>
            <person name="Nehls U."/>
            <person name="Egli S."/>
            <person name="Spatafora J.W."/>
            <person name="Grigoriev I.V."/>
            <person name="Martin F.M."/>
        </authorList>
    </citation>
    <scope>NUCLEOTIDE SEQUENCE [LARGE SCALE GENOMIC DNA]</scope>
    <source>
        <strain evidence="3 4">CBS 459.81</strain>
    </source>
</reference>
<keyword evidence="1" id="KW-0560">Oxidoreductase</keyword>
<dbReference type="OrthoDB" id="412788at2759"/>
<evidence type="ECO:0000256" key="1">
    <source>
        <dbReference type="ARBA" id="ARBA00023002"/>
    </source>
</evidence>
<evidence type="ECO:0008006" key="5">
    <source>
        <dbReference type="Google" id="ProtNLM"/>
    </source>
</evidence>
<protein>
    <recommendedName>
        <fullName evidence="5">Methyltransferase</fullName>
    </recommendedName>
</protein>
<dbReference type="GO" id="GO:0016491">
    <property type="term" value="F:oxidoreductase activity"/>
    <property type="evidence" value="ECO:0007669"/>
    <property type="project" value="UniProtKB-KW"/>
</dbReference>
<organism evidence="3 4">
    <name type="scientific">Lepidopterella palustris CBS 459.81</name>
    <dbReference type="NCBI Taxonomy" id="1314670"/>
    <lineage>
        <taxon>Eukaryota</taxon>
        <taxon>Fungi</taxon>
        <taxon>Dikarya</taxon>
        <taxon>Ascomycota</taxon>
        <taxon>Pezizomycotina</taxon>
        <taxon>Dothideomycetes</taxon>
        <taxon>Pleosporomycetidae</taxon>
        <taxon>Mytilinidiales</taxon>
        <taxon>Argynnaceae</taxon>
        <taxon>Lepidopterella</taxon>
    </lineage>
</organism>
<dbReference type="InterPro" id="IPR044053">
    <property type="entry name" value="AsaB-like"/>
</dbReference>
<evidence type="ECO:0000313" key="3">
    <source>
        <dbReference type="EMBL" id="OCK76184.1"/>
    </source>
</evidence>
<proteinExistence type="inferred from homology"/>
<dbReference type="PANTHER" id="PTHR34598:SF3">
    <property type="entry name" value="OXIDOREDUCTASE AN1597"/>
    <property type="match status" value="1"/>
</dbReference>
<keyword evidence="4" id="KW-1185">Reference proteome</keyword>
<sequence>MDINTVDLPITLASIRCIKPSGLYSIKKPYQYSGVLPPSEEHLRSNVEYTTHENVPMHNLRGLPSEIKVNLEEHGFALHKLPFTADSTALKTDATALQTYLTDLAAWTKTHFNAEKVLWYNYRFRRSDQKQNIADQETEMGSAELPNGPASVAHIDITLKGGPKRIRRHLTKAEAEKYLGGKYRLRIVNAWKPLSPVHDNPLALCDRRTISPSDLITVNRVSDAGSREFYYTIYQPQQKWYWLSTQQPDETLFFLNYDSKPPNGACACPHTSFKDPGAGKVEPRESIEVRMIVISES</sequence>